<name>A0A316R741_9BACT</name>
<dbReference type="Proteomes" id="UP000262954">
    <property type="component" value="Unassembled WGS sequence"/>
</dbReference>
<dbReference type="GeneID" id="92928577"/>
<comment type="caution">
    <text evidence="11">The sequence shown here is derived from an EMBL/GenBank/DDBJ whole genome shotgun (WGS) entry which is preliminary data.</text>
</comment>
<evidence type="ECO:0000256" key="2">
    <source>
        <dbReference type="ARBA" id="ARBA00004184"/>
    </source>
</evidence>
<evidence type="ECO:0000259" key="10">
    <source>
        <dbReference type="Pfam" id="PF02823"/>
    </source>
</evidence>
<feature type="domain" description="ATP synthase F1 complex delta/epsilon subunit N-terminal" evidence="10">
    <location>
        <begin position="1"/>
        <end position="75"/>
    </location>
</feature>
<dbReference type="SUPFAM" id="SSF51344">
    <property type="entry name" value="Epsilon subunit of F1F0-ATP synthase N-terminal domain"/>
    <property type="match status" value="1"/>
</dbReference>
<dbReference type="CDD" id="cd12152">
    <property type="entry name" value="F1-ATPase_delta"/>
    <property type="match status" value="1"/>
</dbReference>
<evidence type="ECO:0000313" key="12">
    <source>
        <dbReference type="Proteomes" id="UP000262954"/>
    </source>
</evidence>
<dbReference type="GO" id="GO:0045259">
    <property type="term" value="C:proton-transporting ATP synthase complex"/>
    <property type="evidence" value="ECO:0007669"/>
    <property type="project" value="UniProtKB-KW"/>
</dbReference>
<comment type="function">
    <text evidence="1">Produces ATP from ADP in the presence of a proton gradient across the membrane.</text>
</comment>
<dbReference type="PANTHER" id="PTHR13822:SF10">
    <property type="entry name" value="ATP SYNTHASE EPSILON CHAIN, CHLOROPLASTIC"/>
    <property type="match status" value="1"/>
</dbReference>
<organism evidence="11 12">
    <name type="scientific">Coprobacter fastidiosus</name>
    <dbReference type="NCBI Taxonomy" id="1099853"/>
    <lineage>
        <taxon>Bacteria</taxon>
        <taxon>Pseudomonadati</taxon>
        <taxon>Bacteroidota</taxon>
        <taxon>Bacteroidia</taxon>
        <taxon>Bacteroidales</taxon>
        <taxon>Barnesiellaceae</taxon>
        <taxon>Coprobacter</taxon>
    </lineage>
</organism>
<evidence type="ECO:0000313" key="11">
    <source>
        <dbReference type="EMBL" id="HBJ08437.1"/>
    </source>
</evidence>
<dbReference type="InterPro" id="IPR020546">
    <property type="entry name" value="ATP_synth_F1_dsu/esu_N"/>
</dbReference>
<accession>A0A316R741</accession>
<sequence length="77" mass="8211">MNLEIISSEGIVFQGEVTKVTFPGELGSFTVLEGHASLLSTLVPGIIEYETGGELKTVDIDGGFVDVNNNRIAVCLR</sequence>
<dbReference type="GO" id="GO:0012505">
    <property type="term" value="C:endomembrane system"/>
    <property type="evidence" value="ECO:0007669"/>
    <property type="project" value="UniProtKB-SubCell"/>
</dbReference>
<dbReference type="GO" id="GO:0046933">
    <property type="term" value="F:proton-transporting ATP synthase activity, rotational mechanism"/>
    <property type="evidence" value="ECO:0007669"/>
    <property type="project" value="InterPro"/>
</dbReference>
<proteinExistence type="inferred from homology"/>
<evidence type="ECO:0000256" key="9">
    <source>
        <dbReference type="RuleBase" id="RU003656"/>
    </source>
</evidence>
<comment type="subunit">
    <text evidence="9">F-type ATPases have 2 components, CF(1) - the catalytic core - and CF(0) - the membrane proton channel. CF(1) has five subunits: alpha(3), beta(3), gamma(1), delta(1), epsilon(1). CF(0) has three main subunits: a, b and c.</text>
</comment>
<dbReference type="InterPro" id="IPR001469">
    <property type="entry name" value="ATP_synth_F1_dsu/esu"/>
</dbReference>
<evidence type="ECO:0000256" key="6">
    <source>
        <dbReference type="ARBA" id="ARBA00023136"/>
    </source>
</evidence>
<dbReference type="NCBIfam" id="TIGR01216">
    <property type="entry name" value="ATP_synt_epsi"/>
    <property type="match status" value="1"/>
</dbReference>
<dbReference type="Pfam" id="PF02823">
    <property type="entry name" value="ATP-synt_DE_N"/>
    <property type="match status" value="1"/>
</dbReference>
<evidence type="ECO:0000256" key="3">
    <source>
        <dbReference type="ARBA" id="ARBA00005712"/>
    </source>
</evidence>
<dbReference type="AlphaFoldDB" id="A0A316R741"/>
<comment type="subcellular location">
    <subcellularLocation>
        <location evidence="2">Endomembrane system</location>
        <topology evidence="2">Peripheral membrane protein</topology>
    </subcellularLocation>
</comment>
<protein>
    <submittedName>
        <fullName evidence="11">ATP synthase F1 subunit epsilon</fullName>
    </submittedName>
</protein>
<evidence type="ECO:0000256" key="1">
    <source>
        <dbReference type="ARBA" id="ARBA00003543"/>
    </source>
</evidence>
<gene>
    <name evidence="11" type="primary">atpC</name>
    <name evidence="11" type="ORF">DDY73_05475</name>
</gene>
<keyword evidence="5 9" id="KW-0406">Ion transport</keyword>
<keyword evidence="6" id="KW-0472">Membrane</keyword>
<dbReference type="EMBL" id="DNWC01000072">
    <property type="protein sequence ID" value="HBJ08437.1"/>
    <property type="molecule type" value="Genomic_DNA"/>
</dbReference>
<evidence type="ECO:0000256" key="8">
    <source>
        <dbReference type="ARBA" id="ARBA00023310"/>
    </source>
</evidence>
<evidence type="ECO:0000256" key="4">
    <source>
        <dbReference type="ARBA" id="ARBA00022448"/>
    </source>
</evidence>
<keyword evidence="8 9" id="KW-0066">ATP synthesis</keyword>
<reference evidence="11 12" key="1">
    <citation type="journal article" date="2018" name="Nat. Biotechnol.">
        <title>A standardized bacterial taxonomy based on genome phylogeny substantially revises the tree of life.</title>
        <authorList>
            <person name="Parks D.H."/>
            <person name="Chuvochina M."/>
            <person name="Waite D.W."/>
            <person name="Rinke C."/>
            <person name="Skarshewski A."/>
            <person name="Chaumeil P.A."/>
            <person name="Hugenholtz P."/>
        </authorList>
    </citation>
    <scope>NUCLEOTIDE SEQUENCE [LARGE SCALE GENOMIC DNA]</scope>
    <source>
        <strain evidence="11">UBA11482</strain>
    </source>
</reference>
<keyword evidence="7 9" id="KW-0139">CF(1)</keyword>
<dbReference type="RefSeq" id="WP_022389619.1">
    <property type="nucleotide sequence ID" value="NZ_AP028032.1"/>
</dbReference>
<evidence type="ECO:0000256" key="5">
    <source>
        <dbReference type="ARBA" id="ARBA00023065"/>
    </source>
</evidence>
<comment type="similarity">
    <text evidence="3 9">Belongs to the ATPase epsilon chain family.</text>
</comment>
<dbReference type="PANTHER" id="PTHR13822">
    <property type="entry name" value="ATP SYNTHASE DELTA/EPSILON CHAIN"/>
    <property type="match status" value="1"/>
</dbReference>
<dbReference type="Gene3D" id="2.60.15.10">
    <property type="entry name" value="F0F1 ATP synthase delta/epsilon subunit, N-terminal"/>
    <property type="match status" value="1"/>
</dbReference>
<keyword evidence="4 9" id="KW-0813">Transport</keyword>
<evidence type="ECO:0000256" key="7">
    <source>
        <dbReference type="ARBA" id="ARBA00023196"/>
    </source>
</evidence>
<dbReference type="InterPro" id="IPR036771">
    <property type="entry name" value="ATPsynth_dsu/esu_N"/>
</dbReference>